<dbReference type="eggNOG" id="COG4221">
    <property type="taxonomic scope" value="Bacteria"/>
</dbReference>
<organism evidence="3 4">
    <name type="scientific">Pseudofrankia inefficax (strain DSM 45817 / CECT 9037 / DDB 130130 / EuI1c)</name>
    <name type="common">Frankia inefficax</name>
    <dbReference type="NCBI Taxonomy" id="298654"/>
    <lineage>
        <taxon>Bacteria</taxon>
        <taxon>Bacillati</taxon>
        <taxon>Actinomycetota</taxon>
        <taxon>Actinomycetes</taxon>
        <taxon>Frankiales</taxon>
        <taxon>Frankiaceae</taxon>
        <taxon>Pseudofrankia</taxon>
    </lineage>
</organism>
<dbReference type="PROSITE" id="PS00061">
    <property type="entry name" value="ADH_SHORT"/>
    <property type="match status" value="1"/>
</dbReference>
<reference evidence="3 4" key="1">
    <citation type="submission" date="2010-10" db="EMBL/GenBank/DDBJ databases">
        <title>Complete sequence of Frankia sp. EuI1c.</title>
        <authorList>
            <consortium name="US DOE Joint Genome Institute"/>
            <person name="Lucas S."/>
            <person name="Copeland A."/>
            <person name="Lapidus A."/>
            <person name="Cheng J.-F."/>
            <person name="Bruce D."/>
            <person name="Goodwin L."/>
            <person name="Pitluck S."/>
            <person name="Chertkov O."/>
            <person name="Detter J.C."/>
            <person name="Han C."/>
            <person name="Tapia R."/>
            <person name="Land M."/>
            <person name="Hauser L."/>
            <person name="Jeffries C."/>
            <person name="Kyrpides N."/>
            <person name="Ivanova N."/>
            <person name="Mikhailova N."/>
            <person name="Beauchemin N."/>
            <person name="Sen A."/>
            <person name="Sur S.A."/>
            <person name="Gtari M."/>
            <person name="Wall L."/>
            <person name="Tisa L."/>
            <person name="Woyke T."/>
        </authorList>
    </citation>
    <scope>NUCLEOTIDE SEQUENCE [LARGE SCALE GENOMIC DNA]</scope>
    <source>
        <strain evidence="4">DSM 45817 / CECT 9037 / EuI1c</strain>
    </source>
</reference>
<dbReference type="InterPro" id="IPR020904">
    <property type="entry name" value="Sc_DH/Rdtase_CS"/>
</dbReference>
<dbReference type="Proteomes" id="UP000002484">
    <property type="component" value="Chromosome"/>
</dbReference>
<dbReference type="STRING" id="298654.FraEuI1c_2815"/>
<dbReference type="PANTHER" id="PTHR43943">
    <property type="entry name" value="DEHYDROGENASE/REDUCTASE (SDR FAMILY) MEMBER 4"/>
    <property type="match status" value="1"/>
</dbReference>
<proteinExistence type="inferred from homology"/>
<keyword evidence="4" id="KW-1185">Reference proteome</keyword>
<accession>E3J7T8</accession>
<dbReference type="HOGENOM" id="CLU_010194_2_2_11"/>
<dbReference type="InParanoid" id="E3J7T8"/>
<evidence type="ECO:0000313" key="4">
    <source>
        <dbReference type="Proteomes" id="UP000002484"/>
    </source>
</evidence>
<sequence>MDLRGKVAIVTGASRGVGAALAVALAREGCSVVCAARSTAGAPQRTPGTLDDTVDRANEAGRGAGAVAVAVPTNLAVQDEVVAMVATTVERFGGVDILVNNAAITFAGDLNQPLNRHDLTMEINYRAPYLAIREARVSMAARGGGSIINVSSFAALQPLPNMLAYGTSKIALEHLTMDAARELYPQGIAVNCFRIDVPVASEGFVANTPGADRTGWKGSDVPVEGMLWMLRQPVAYTGRRESMYHLGLREGLMGMDGYQLPSGTVPRTELFDGLWESSAPPVVREPAQAHG</sequence>
<dbReference type="Gene3D" id="3.40.50.720">
    <property type="entry name" value="NAD(P)-binding Rossmann-like Domain"/>
    <property type="match status" value="1"/>
</dbReference>
<gene>
    <name evidence="3" type="ordered locus">FraEuI1c_2815</name>
</gene>
<comment type="similarity">
    <text evidence="1 2">Belongs to the short-chain dehydrogenases/reductases (SDR) family.</text>
</comment>
<evidence type="ECO:0000313" key="3">
    <source>
        <dbReference type="EMBL" id="ADP80842.1"/>
    </source>
</evidence>
<dbReference type="EMBL" id="CP002299">
    <property type="protein sequence ID" value="ADP80842.1"/>
    <property type="molecule type" value="Genomic_DNA"/>
</dbReference>
<evidence type="ECO:0000256" key="1">
    <source>
        <dbReference type="ARBA" id="ARBA00006484"/>
    </source>
</evidence>
<dbReference type="InterPro" id="IPR002347">
    <property type="entry name" value="SDR_fam"/>
</dbReference>
<name>E3J7T8_PSEI1</name>
<dbReference type="OrthoDB" id="63584at2"/>
<dbReference type="InterPro" id="IPR036291">
    <property type="entry name" value="NAD(P)-bd_dom_sf"/>
</dbReference>
<dbReference type="AlphaFoldDB" id="E3J7T8"/>
<protein>
    <submittedName>
        <fullName evidence="3">Short-chain dehydrogenase/reductase SDR</fullName>
    </submittedName>
</protein>
<dbReference type="SUPFAM" id="SSF51735">
    <property type="entry name" value="NAD(P)-binding Rossmann-fold domains"/>
    <property type="match status" value="1"/>
</dbReference>
<dbReference type="RefSeq" id="WP_013423960.1">
    <property type="nucleotide sequence ID" value="NC_014666.1"/>
</dbReference>
<dbReference type="PRINTS" id="PR00081">
    <property type="entry name" value="GDHRDH"/>
</dbReference>
<dbReference type="PRINTS" id="PR00080">
    <property type="entry name" value="SDRFAMILY"/>
</dbReference>
<dbReference type="Pfam" id="PF00106">
    <property type="entry name" value="adh_short"/>
    <property type="match status" value="1"/>
</dbReference>
<evidence type="ECO:0000256" key="2">
    <source>
        <dbReference type="RuleBase" id="RU000363"/>
    </source>
</evidence>
<dbReference type="PANTHER" id="PTHR43943:SF2">
    <property type="entry name" value="DEHYDROGENASE_REDUCTASE 4"/>
    <property type="match status" value="1"/>
</dbReference>
<dbReference type="KEGG" id="fri:FraEuI1c_2815"/>